<dbReference type="GO" id="GO:1990281">
    <property type="term" value="C:efflux pump complex"/>
    <property type="evidence" value="ECO:0007669"/>
    <property type="project" value="TreeGrafter"/>
</dbReference>
<name>A0A142EPK5_9BACT</name>
<dbReference type="Gene3D" id="2.40.30.170">
    <property type="match status" value="1"/>
</dbReference>
<dbReference type="SUPFAM" id="SSF111369">
    <property type="entry name" value="HlyD-like secretion proteins"/>
    <property type="match status" value="1"/>
</dbReference>
<dbReference type="GO" id="GO:0015562">
    <property type="term" value="F:efflux transmembrane transporter activity"/>
    <property type="evidence" value="ECO:0007669"/>
    <property type="project" value="TreeGrafter"/>
</dbReference>
<evidence type="ECO:0000313" key="3">
    <source>
        <dbReference type="EMBL" id="AMQ57060.1"/>
    </source>
</evidence>
<dbReference type="Gene3D" id="2.40.420.20">
    <property type="match status" value="1"/>
</dbReference>
<reference evidence="4" key="1">
    <citation type="submission" date="2015-09" db="EMBL/GenBank/DDBJ databases">
        <title>Complete sequence of Algoriphagus sp. M8-2.</title>
        <authorList>
            <person name="Shintani M."/>
        </authorList>
    </citation>
    <scope>NUCLEOTIDE SEQUENCE [LARGE SCALE GENOMIC DNA]</scope>
    <source>
        <strain evidence="4">M8-2</strain>
    </source>
</reference>
<dbReference type="PATRIC" id="fig|1727163.4.peg.2403"/>
<dbReference type="Pfam" id="PF25973">
    <property type="entry name" value="BSH_CzcB"/>
    <property type="match status" value="1"/>
</dbReference>
<dbReference type="InterPro" id="IPR058647">
    <property type="entry name" value="BSH_CzcB-like"/>
</dbReference>
<organism evidence="3 4">
    <name type="scientific">Algoriphagus sanaruensis</name>
    <dbReference type="NCBI Taxonomy" id="1727163"/>
    <lineage>
        <taxon>Bacteria</taxon>
        <taxon>Pseudomonadati</taxon>
        <taxon>Bacteroidota</taxon>
        <taxon>Cytophagia</taxon>
        <taxon>Cytophagales</taxon>
        <taxon>Cyclobacteriaceae</taxon>
        <taxon>Algoriphagus</taxon>
    </lineage>
</organism>
<dbReference type="NCBIfam" id="TIGR01730">
    <property type="entry name" value="RND_mfp"/>
    <property type="match status" value="1"/>
</dbReference>
<dbReference type="PROSITE" id="PS51257">
    <property type="entry name" value="PROKAR_LIPOPROTEIN"/>
    <property type="match status" value="1"/>
</dbReference>
<evidence type="ECO:0000259" key="2">
    <source>
        <dbReference type="Pfam" id="PF25973"/>
    </source>
</evidence>
<dbReference type="KEGG" id="alm:AO498_11490"/>
<accession>A0A142EPK5</accession>
<protein>
    <recommendedName>
        <fullName evidence="2">CzcB-like barrel-sandwich hybrid domain-containing protein</fullName>
    </recommendedName>
</protein>
<dbReference type="Proteomes" id="UP000073816">
    <property type="component" value="Chromosome"/>
</dbReference>
<gene>
    <name evidence="3" type="ORF">AO498_11490</name>
</gene>
<proteinExistence type="inferred from homology"/>
<keyword evidence="4" id="KW-1185">Reference proteome</keyword>
<dbReference type="InterPro" id="IPR006143">
    <property type="entry name" value="RND_pump_MFP"/>
</dbReference>
<dbReference type="PANTHER" id="PTHR30469">
    <property type="entry name" value="MULTIDRUG RESISTANCE PROTEIN MDTA"/>
    <property type="match status" value="1"/>
</dbReference>
<sequence length="351" mass="37757">MNHFSKAILLLVTGLSVACGQTETETETSLPQKGTAIPVEVISLQQSSFSSEITASGTFTTKDETLLSFKIGGVISKILVNEGDEIKAGQLLATLDLTEIQAGLAQAKLSFEKALRDQQRVERLFKDSVATLEQLENAKTGLDIAAQQVKAAEFNLNYSQIRASKSGFVLRKFANPGQLIASGSPVLQVNGAKNDSWVLQVSVTDQQWNLLAVGDPAILYPATSETGVNGSIIRKSQAADPQTGTYWIEVKPSEDKNLNLASGMFGKVVLTPKVQKEGWQIPYQALLDAQGDTGYVFVSSERKIAKKIQVKLGSISDQSVQVLSGLEGYNQLIVTGSAYLTDGSTIEIKNK</sequence>
<dbReference type="STRING" id="1727163.AO498_11490"/>
<evidence type="ECO:0000313" key="4">
    <source>
        <dbReference type="Proteomes" id="UP000073816"/>
    </source>
</evidence>
<dbReference type="Gene3D" id="1.10.287.470">
    <property type="entry name" value="Helix hairpin bin"/>
    <property type="match status" value="1"/>
</dbReference>
<dbReference type="EMBL" id="CP012836">
    <property type="protein sequence ID" value="AMQ57060.1"/>
    <property type="molecule type" value="Genomic_DNA"/>
</dbReference>
<dbReference type="PANTHER" id="PTHR30469:SF15">
    <property type="entry name" value="HLYD FAMILY OF SECRETION PROTEINS"/>
    <property type="match status" value="1"/>
</dbReference>
<reference evidence="3 4" key="2">
    <citation type="journal article" date="2016" name="Genome Announc.">
        <title>Complete Genome Sequence of Algoriphagus sp. Strain M8-2, Isolated from a Brackish Lake.</title>
        <authorList>
            <person name="Muraguchi Y."/>
            <person name="Kushimoto K."/>
            <person name="Ohtsubo Y."/>
            <person name="Suzuki T."/>
            <person name="Dohra H."/>
            <person name="Kimbara K."/>
            <person name="Shintani M."/>
        </authorList>
    </citation>
    <scope>NUCLEOTIDE SEQUENCE [LARGE SCALE GENOMIC DNA]</scope>
    <source>
        <strain evidence="3 4">M8-2</strain>
    </source>
</reference>
<evidence type="ECO:0000256" key="1">
    <source>
        <dbReference type="ARBA" id="ARBA00009477"/>
    </source>
</evidence>
<dbReference type="AlphaFoldDB" id="A0A142EPK5"/>
<comment type="similarity">
    <text evidence="1">Belongs to the membrane fusion protein (MFP) (TC 8.A.1) family.</text>
</comment>
<feature type="domain" description="CzcB-like barrel-sandwich hybrid" evidence="2">
    <location>
        <begin position="70"/>
        <end position="189"/>
    </location>
</feature>
<dbReference type="OrthoDB" id="9798190at2"/>
<dbReference type="RefSeq" id="WP_067547624.1">
    <property type="nucleotide sequence ID" value="NZ_CP012836.1"/>
</dbReference>
<dbReference type="Gene3D" id="2.40.50.100">
    <property type="match status" value="1"/>
</dbReference>